<feature type="transmembrane region" description="Helical" evidence="1">
    <location>
        <begin position="49"/>
        <end position="74"/>
    </location>
</feature>
<dbReference type="EMBL" id="CP019728">
    <property type="protein sequence ID" value="AQS53941.1"/>
    <property type="molecule type" value="Genomic_DNA"/>
</dbReference>
<name>A0A1S6IQW0_9LACT</name>
<evidence type="ECO:0000256" key="1">
    <source>
        <dbReference type="SAM" id="Phobius"/>
    </source>
</evidence>
<keyword evidence="1" id="KW-0812">Transmembrane</keyword>
<dbReference type="KEGG" id="jda:BW727_101574"/>
<gene>
    <name evidence="2" type="ORF">BW727_101574</name>
</gene>
<proteinExistence type="predicted"/>
<dbReference type="Proteomes" id="UP000188993">
    <property type="component" value="Chromosome"/>
</dbReference>
<dbReference type="STRING" id="708126.BW727_101574"/>
<dbReference type="OrthoDB" id="2166771at2"/>
<feature type="transmembrane region" description="Helical" evidence="1">
    <location>
        <begin position="12"/>
        <end position="29"/>
    </location>
</feature>
<organism evidence="2 3">
    <name type="scientific">Jeotgalibaca dankookensis</name>
    <dbReference type="NCBI Taxonomy" id="708126"/>
    <lineage>
        <taxon>Bacteria</taxon>
        <taxon>Bacillati</taxon>
        <taxon>Bacillota</taxon>
        <taxon>Bacilli</taxon>
        <taxon>Lactobacillales</taxon>
        <taxon>Carnobacteriaceae</taxon>
        <taxon>Jeotgalibaca</taxon>
    </lineage>
</organism>
<evidence type="ECO:0000313" key="2">
    <source>
        <dbReference type="EMBL" id="AQS53941.1"/>
    </source>
</evidence>
<reference evidence="2 3" key="1">
    <citation type="journal article" date="2014" name="Int. J. Syst. Evol. Microbiol.">
        <title>Jeotgalibaca dankookensis gen. nov., sp. nov., a member of the family Carnobacteriaceae, isolated from seujeot (Korean traditional food).</title>
        <authorList>
            <person name="Lee D.G."/>
            <person name="Trujillo M.E."/>
            <person name="Kang H."/>
            <person name="Ahn T.Y."/>
        </authorList>
    </citation>
    <scope>NUCLEOTIDE SEQUENCE [LARGE SCALE GENOMIC DNA]</scope>
    <source>
        <strain evidence="2 3">EX-07</strain>
    </source>
</reference>
<keyword evidence="3" id="KW-1185">Reference proteome</keyword>
<keyword evidence="1" id="KW-1133">Transmembrane helix</keyword>
<feature type="transmembrane region" description="Helical" evidence="1">
    <location>
        <begin position="81"/>
        <end position="106"/>
    </location>
</feature>
<dbReference type="RefSeq" id="WP_062469815.1">
    <property type="nucleotide sequence ID" value="NZ_BBYN01000015.1"/>
</dbReference>
<dbReference type="AlphaFoldDB" id="A0A1S6IQW0"/>
<sequence length="107" mass="11957">MKKYILPQTKLGKISVWGIIYFLISWGLVAYLEPRFGSGNQLTHSTMDWILFLFALTGMLAAFVSVVGNLIAIVWREDRTLVGITAFIITVPIAILLISFLISVIIL</sequence>
<keyword evidence="1" id="KW-0472">Membrane</keyword>
<accession>A0A1S6IQW0</accession>
<protein>
    <submittedName>
        <fullName evidence="2">Uncharacterized protein</fullName>
    </submittedName>
</protein>
<evidence type="ECO:0000313" key="3">
    <source>
        <dbReference type="Proteomes" id="UP000188993"/>
    </source>
</evidence>